<sequence length="243" mass="26554">MLKGSGITKRFGGLVALSDVDFEVNRGEIVGLIGPNGSGKTTLFNVISGFYKPDGGEVSLLGERISGKPPHRIAAMGIGRTFQIVRPLMDLTLVENVAIAVLYGRMGISESTEAKDKAYEILRFTGLAAKAYSLPGQLVLEDRKRLEVARALGSRPEIILLDEVFAGLNRKEILGAIELTFRIRDEYRVTIFMIEHVMKAIMESCSRIMALHHGVKIADGKPEEVANHPEVIRAYLGADYAGN</sequence>
<dbReference type="eggNOG" id="COG0411">
    <property type="taxonomic scope" value="Bacteria"/>
</dbReference>
<dbReference type="Gene3D" id="3.40.50.300">
    <property type="entry name" value="P-loop containing nucleotide triphosphate hydrolases"/>
    <property type="match status" value="1"/>
</dbReference>
<dbReference type="GO" id="GO:1903806">
    <property type="term" value="P:L-isoleucine import across plasma membrane"/>
    <property type="evidence" value="ECO:0007669"/>
    <property type="project" value="TreeGrafter"/>
</dbReference>
<dbReference type="GO" id="GO:0015188">
    <property type="term" value="F:L-isoleucine transmembrane transporter activity"/>
    <property type="evidence" value="ECO:0007669"/>
    <property type="project" value="TreeGrafter"/>
</dbReference>
<evidence type="ECO:0000256" key="1">
    <source>
        <dbReference type="ARBA" id="ARBA00022448"/>
    </source>
</evidence>
<dbReference type="OrthoDB" id="5405085at2"/>
<dbReference type="AlphaFoldDB" id="I4CAX7"/>
<dbReference type="GO" id="GO:0016887">
    <property type="term" value="F:ATP hydrolysis activity"/>
    <property type="evidence" value="ECO:0007669"/>
    <property type="project" value="InterPro"/>
</dbReference>
<dbReference type="Proteomes" id="UP000006055">
    <property type="component" value="Chromosome"/>
</dbReference>
<dbReference type="PANTHER" id="PTHR45772">
    <property type="entry name" value="CONSERVED COMPONENT OF ABC TRANSPORTER FOR NATURAL AMINO ACIDS-RELATED"/>
    <property type="match status" value="1"/>
</dbReference>
<feature type="domain" description="ABC transporter" evidence="4">
    <location>
        <begin position="2"/>
        <end position="238"/>
    </location>
</feature>
<organism evidence="5 6">
    <name type="scientific">Desulfomonile tiedjei (strain ATCC 49306 / DSM 6799 / DCB-1)</name>
    <dbReference type="NCBI Taxonomy" id="706587"/>
    <lineage>
        <taxon>Bacteria</taxon>
        <taxon>Pseudomonadati</taxon>
        <taxon>Thermodesulfobacteriota</taxon>
        <taxon>Desulfomonilia</taxon>
        <taxon>Desulfomonilales</taxon>
        <taxon>Desulfomonilaceae</taxon>
        <taxon>Desulfomonile</taxon>
    </lineage>
</organism>
<dbReference type="PROSITE" id="PS50893">
    <property type="entry name" value="ABC_TRANSPORTER_2"/>
    <property type="match status" value="1"/>
</dbReference>
<name>I4CAX7_DESTA</name>
<dbReference type="GO" id="GO:0042941">
    <property type="term" value="P:D-alanine transmembrane transport"/>
    <property type="evidence" value="ECO:0007669"/>
    <property type="project" value="TreeGrafter"/>
</dbReference>
<dbReference type="Pfam" id="PF00005">
    <property type="entry name" value="ABC_tran"/>
    <property type="match status" value="1"/>
</dbReference>
<dbReference type="InterPro" id="IPR003439">
    <property type="entry name" value="ABC_transporter-like_ATP-bd"/>
</dbReference>
<dbReference type="Pfam" id="PF12399">
    <property type="entry name" value="BCA_ABC_TP_C"/>
    <property type="match status" value="1"/>
</dbReference>
<keyword evidence="3 5" id="KW-0067">ATP-binding</keyword>
<dbReference type="CDD" id="cd03219">
    <property type="entry name" value="ABC_Mj1267_LivG_branched"/>
    <property type="match status" value="1"/>
</dbReference>
<dbReference type="InterPro" id="IPR032823">
    <property type="entry name" value="BCA_ABC_TP_C"/>
</dbReference>
<dbReference type="GO" id="GO:0015192">
    <property type="term" value="F:L-phenylalanine transmembrane transporter activity"/>
    <property type="evidence" value="ECO:0007669"/>
    <property type="project" value="TreeGrafter"/>
</dbReference>
<dbReference type="HOGENOM" id="CLU_000604_1_2_7"/>
<dbReference type="GO" id="GO:0005304">
    <property type="term" value="F:L-valine transmembrane transporter activity"/>
    <property type="evidence" value="ECO:0007669"/>
    <property type="project" value="TreeGrafter"/>
</dbReference>
<dbReference type="EMBL" id="CP003360">
    <property type="protein sequence ID" value="AFM26718.1"/>
    <property type="molecule type" value="Genomic_DNA"/>
</dbReference>
<proteinExistence type="predicted"/>
<evidence type="ECO:0000256" key="2">
    <source>
        <dbReference type="ARBA" id="ARBA00022741"/>
    </source>
</evidence>
<dbReference type="InterPro" id="IPR027417">
    <property type="entry name" value="P-loop_NTPase"/>
</dbReference>
<dbReference type="GO" id="GO:0005886">
    <property type="term" value="C:plasma membrane"/>
    <property type="evidence" value="ECO:0007669"/>
    <property type="project" value="TreeGrafter"/>
</dbReference>
<dbReference type="SMART" id="SM00382">
    <property type="entry name" value="AAA"/>
    <property type="match status" value="1"/>
</dbReference>
<dbReference type="PANTHER" id="PTHR45772:SF7">
    <property type="entry name" value="AMINO ACID ABC TRANSPORTER ATP-BINDING PROTEIN"/>
    <property type="match status" value="1"/>
</dbReference>
<keyword evidence="6" id="KW-1185">Reference proteome</keyword>
<dbReference type="GO" id="GO:0005524">
    <property type="term" value="F:ATP binding"/>
    <property type="evidence" value="ECO:0007669"/>
    <property type="project" value="UniProtKB-KW"/>
</dbReference>
<dbReference type="STRING" id="706587.Desti_4080"/>
<dbReference type="InterPro" id="IPR051120">
    <property type="entry name" value="ABC_AA/LPS_Transport"/>
</dbReference>
<dbReference type="InterPro" id="IPR003593">
    <property type="entry name" value="AAA+_ATPase"/>
</dbReference>
<dbReference type="KEGG" id="dti:Desti_4080"/>
<dbReference type="GO" id="GO:0015808">
    <property type="term" value="P:L-alanine transport"/>
    <property type="evidence" value="ECO:0007669"/>
    <property type="project" value="TreeGrafter"/>
</dbReference>
<evidence type="ECO:0000313" key="6">
    <source>
        <dbReference type="Proteomes" id="UP000006055"/>
    </source>
</evidence>
<accession>I4CAX7</accession>
<evidence type="ECO:0000313" key="5">
    <source>
        <dbReference type="EMBL" id="AFM26718.1"/>
    </source>
</evidence>
<evidence type="ECO:0000256" key="3">
    <source>
        <dbReference type="ARBA" id="ARBA00022840"/>
    </source>
</evidence>
<evidence type="ECO:0000259" key="4">
    <source>
        <dbReference type="PROSITE" id="PS50893"/>
    </source>
</evidence>
<reference evidence="6" key="1">
    <citation type="submission" date="2012-06" db="EMBL/GenBank/DDBJ databases">
        <title>Complete sequence of chromosome of Desulfomonile tiedjei DSM 6799.</title>
        <authorList>
            <person name="Lucas S."/>
            <person name="Copeland A."/>
            <person name="Lapidus A."/>
            <person name="Glavina del Rio T."/>
            <person name="Dalin E."/>
            <person name="Tice H."/>
            <person name="Bruce D."/>
            <person name="Goodwin L."/>
            <person name="Pitluck S."/>
            <person name="Peters L."/>
            <person name="Ovchinnikova G."/>
            <person name="Zeytun A."/>
            <person name="Lu M."/>
            <person name="Kyrpides N."/>
            <person name="Mavromatis K."/>
            <person name="Ivanova N."/>
            <person name="Brettin T."/>
            <person name="Detter J.C."/>
            <person name="Han C."/>
            <person name="Larimer F."/>
            <person name="Land M."/>
            <person name="Hauser L."/>
            <person name="Markowitz V."/>
            <person name="Cheng J.-F."/>
            <person name="Hugenholtz P."/>
            <person name="Woyke T."/>
            <person name="Wu D."/>
            <person name="Spring S."/>
            <person name="Schroeder M."/>
            <person name="Brambilla E."/>
            <person name="Klenk H.-P."/>
            <person name="Eisen J.A."/>
        </authorList>
    </citation>
    <scope>NUCLEOTIDE SEQUENCE [LARGE SCALE GENOMIC DNA]</scope>
    <source>
        <strain evidence="6">ATCC 49306 / DSM 6799 / DCB-1</strain>
    </source>
</reference>
<dbReference type="SUPFAM" id="SSF52540">
    <property type="entry name" value="P-loop containing nucleoside triphosphate hydrolases"/>
    <property type="match status" value="1"/>
</dbReference>
<keyword evidence="1" id="KW-0813">Transport</keyword>
<dbReference type="GO" id="GO:1903805">
    <property type="term" value="P:L-valine import across plasma membrane"/>
    <property type="evidence" value="ECO:0007669"/>
    <property type="project" value="TreeGrafter"/>
</dbReference>
<keyword evidence="2" id="KW-0547">Nucleotide-binding</keyword>
<protein>
    <submittedName>
        <fullName evidence="5">Amino acid/amide ABC transporter ATP-binding protein 1, HAAT family</fullName>
    </submittedName>
</protein>
<dbReference type="RefSeq" id="WP_014811843.1">
    <property type="nucleotide sequence ID" value="NC_018025.1"/>
</dbReference>
<gene>
    <name evidence="5" type="ordered locus">Desti_4080</name>
</gene>
<dbReference type="PATRIC" id="fig|706587.4.peg.4623"/>